<dbReference type="Pfam" id="PF13424">
    <property type="entry name" value="TPR_12"/>
    <property type="match status" value="1"/>
</dbReference>
<dbReference type="Pfam" id="PF25000">
    <property type="entry name" value="DUF7779"/>
    <property type="match status" value="1"/>
</dbReference>
<dbReference type="SUPFAM" id="SSF48452">
    <property type="entry name" value="TPR-like"/>
    <property type="match status" value="1"/>
</dbReference>
<keyword evidence="1" id="KW-0802">TPR repeat</keyword>
<proteinExistence type="predicted"/>
<feature type="region of interest" description="Disordered" evidence="2">
    <location>
        <begin position="121"/>
        <end position="152"/>
    </location>
</feature>
<comment type="caution">
    <text evidence="4">The sequence shown here is derived from an EMBL/GenBank/DDBJ whole genome shotgun (WGS) entry which is preliminary data.</text>
</comment>
<reference evidence="4" key="1">
    <citation type="submission" date="2023-06" db="EMBL/GenBank/DDBJ databases">
        <title>Genome-scale phylogeny and comparative genomics of the fungal order Sordariales.</title>
        <authorList>
            <consortium name="Lawrence Berkeley National Laboratory"/>
            <person name="Hensen N."/>
            <person name="Bonometti L."/>
            <person name="Westerberg I."/>
            <person name="Brannstrom I.O."/>
            <person name="Guillou S."/>
            <person name="Cros-Aarteil S."/>
            <person name="Calhoun S."/>
            <person name="Haridas S."/>
            <person name="Kuo A."/>
            <person name="Mondo S."/>
            <person name="Pangilinan J."/>
            <person name="Riley R."/>
            <person name="Labutti K."/>
            <person name="Andreopoulos B."/>
            <person name="Lipzen A."/>
            <person name="Chen C."/>
            <person name="Yanf M."/>
            <person name="Daum C."/>
            <person name="Ng V."/>
            <person name="Clum A."/>
            <person name="Steindorff A."/>
            <person name="Ohm R."/>
            <person name="Martin F."/>
            <person name="Silar P."/>
            <person name="Natvig D."/>
            <person name="Lalanne C."/>
            <person name="Gautier V."/>
            <person name="Ament-Velasquez S.L."/>
            <person name="Kruys A."/>
            <person name="Hutchinson M.I."/>
            <person name="Powell A.J."/>
            <person name="Barry K."/>
            <person name="Miller A.N."/>
            <person name="Grigoriev I.V."/>
            <person name="Debuchy R."/>
            <person name="Gladieux P."/>
            <person name="Thoren M.H."/>
            <person name="Johannesson H."/>
        </authorList>
    </citation>
    <scope>NUCLEOTIDE SEQUENCE</scope>
    <source>
        <strain evidence="4">SMH4607-1</strain>
    </source>
</reference>
<feature type="repeat" description="TPR" evidence="1">
    <location>
        <begin position="1237"/>
        <end position="1270"/>
    </location>
</feature>
<sequence>MPSAKPKVDRQELTRGLRAKAPLAAQFEDCFQASIQLTDALQANRPHSDELQVRRLAQDCKDKLRVWGDDSGASSRALDYALKCSPAVVRQTKDLLTDLDKALHQAKNLVQPQLSESVFETDSLADEEPATAADSRVAVGGDAVPDDQDADSGSEAYVREALDVVACLFKLLPTFLAPMDEEDQESVIRNSDAYNSSATWHLQIATEAFPSASEALTNRLGTSNWRRSQYLRRLQDRPRTATITARPELGNHVNSRAVTRNMSLRGRPTTVANSRQSSRQANWADYSDAATSTVGSHVPSVISVVLHSDQNSATSMSESQQPSVLQHLVLPEPPVDLETAQEFECPYCHFELPLTVSPHGMTPEEWIDHVHLDLKPYMCTFDNCSWGNVMFGVKKDWFQHELEFHRSRTVWSCGICRSDFDAESDFIAHLVDSHQHLEGRNLSTMADSCKRYSQDEPSAVCHLCALSCGSLAELESHTGGHLELFALAAIHDHDFTSPDDTCSEDFNNIDEYLDELDLPVTEAKTIRAASPPPPPIGDDVAIIRVADTSDASNIDDFDREIARKQLRGPQWTAKVNEKVQTFLKQAAQDPAKTTRCNVPDRDKDFLGRDDDLEKIYKCLSVMGQICTVTGRGGIGKTAIAKEFLHRYSAEYDFIFWVEAESPGTCQEKYNMIAEVLDTGDKPLPDQGGRTYVVREFLTKADRRWLLIFDNVTTWNDITRYVPKALARSKGSVLITSRSTGTPGLTGLPSWQHQFHVELAPWSLDHSREFLLTSISKVKSNNLRAHEEYDLAEKVVEVVERLPLAVNMIVGYIKVSRCTLSDFLEMWEERASRRRPKKRRVEAIQAGIDNTIDSLWDIGIGEVRANCRKLLDVLSFLDPENIPKSLLVGDHDEEYLDFLHVDETLRYRRMIEQLDRQKLISIKMNDGEPAYSIHRVLQQKIQFDLDDYSFADAFRKAFRLIRKRFPRADSQQVPDPEDMEECSRYMPHIYNFHQIFTEHFKDHMATPMGGVQPIELSELFYDAGFYVWGGQTTAYKGLPFLETADKILDDMKAQPNDKVRADIHCMTGLLLLNMGYEERARGTKRLKEAWEIRKAIYIEDGTRDNDVLSQNAANDYCLCLMNSYRFEEAGTILKGCLERYQTVFGPESENPFEYSKYYGNFSIILLWEGKIEEATQSIEKSLVLTERFGGKNSQYYRRLFMLACTYLQAGDTQKAFDMHLKVLDARVELQGKHHENTILSMYAVGAMYHYLGDVDNAIEYIKQCIKAARDSQWSEEALGRARYHLALLYEERGGEEETARPLMEEARKVLDKFRHYAPWKIREAGDDMMIFDDMQGTFTGRYTGRKLLKHLQNRAKRQEEQRQREQEMQV</sequence>
<gene>
    <name evidence="4" type="ORF">B0H67DRAFT_555798</name>
</gene>
<dbReference type="PANTHER" id="PTHR35391">
    <property type="entry name" value="C2H2-TYPE DOMAIN-CONTAINING PROTEIN-RELATED"/>
    <property type="match status" value="1"/>
</dbReference>
<dbReference type="EMBL" id="JAUKUA010000005">
    <property type="protein sequence ID" value="KAK0711893.1"/>
    <property type="molecule type" value="Genomic_DNA"/>
</dbReference>
<dbReference type="SUPFAM" id="SSF52540">
    <property type="entry name" value="P-loop containing nucleoside triphosphate hydrolases"/>
    <property type="match status" value="1"/>
</dbReference>
<dbReference type="Gene3D" id="3.40.50.300">
    <property type="entry name" value="P-loop containing nucleotide triphosphate hydrolases"/>
    <property type="match status" value="1"/>
</dbReference>
<dbReference type="GO" id="GO:0043531">
    <property type="term" value="F:ADP binding"/>
    <property type="evidence" value="ECO:0007669"/>
    <property type="project" value="InterPro"/>
</dbReference>
<protein>
    <recommendedName>
        <fullName evidence="3">C2H2-type domain-containing protein</fullName>
    </recommendedName>
</protein>
<dbReference type="SMART" id="SM00355">
    <property type="entry name" value="ZnF_C2H2"/>
    <property type="match status" value="3"/>
</dbReference>
<evidence type="ECO:0000259" key="3">
    <source>
        <dbReference type="PROSITE" id="PS00028"/>
    </source>
</evidence>
<dbReference type="InterPro" id="IPR056681">
    <property type="entry name" value="DUF7779"/>
</dbReference>
<dbReference type="PANTHER" id="PTHR35391:SF5">
    <property type="entry name" value="DUF6590 DOMAIN-CONTAINING PROTEIN"/>
    <property type="match status" value="1"/>
</dbReference>
<evidence type="ECO:0000313" key="4">
    <source>
        <dbReference type="EMBL" id="KAK0711893.1"/>
    </source>
</evidence>
<dbReference type="PROSITE" id="PS00028">
    <property type="entry name" value="ZINC_FINGER_C2H2_1"/>
    <property type="match status" value="1"/>
</dbReference>
<dbReference type="InterPro" id="IPR013087">
    <property type="entry name" value="Znf_C2H2_type"/>
</dbReference>
<dbReference type="SMART" id="SM00028">
    <property type="entry name" value="TPR"/>
    <property type="match status" value="3"/>
</dbReference>
<dbReference type="InterPro" id="IPR011990">
    <property type="entry name" value="TPR-like_helical_dom_sf"/>
</dbReference>
<dbReference type="InterPro" id="IPR027417">
    <property type="entry name" value="P-loop_NTPase"/>
</dbReference>
<evidence type="ECO:0000313" key="5">
    <source>
        <dbReference type="Proteomes" id="UP001172102"/>
    </source>
</evidence>
<keyword evidence="5" id="KW-1185">Reference proteome</keyword>
<name>A0AA40A9Q9_9PEZI</name>
<dbReference type="Gene3D" id="1.25.40.10">
    <property type="entry name" value="Tetratricopeptide repeat domain"/>
    <property type="match status" value="1"/>
</dbReference>
<dbReference type="InterPro" id="IPR002182">
    <property type="entry name" value="NB-ARC"/>
</dbReference>
<dbReference type="InterPro" id="IPR019734">
    <property type="entry name" value="TPR_rpt"/>
</dbReference>
<feature type="domain" description="C2H2-type" evidence="3">
    <location>
        <begin position="413"/>
        <end position="434"/>
    </location>
</feature>
<organism evidence="4 5">
    <name type="scientific">Lasiosphaeris hirsuta</name>
    <dbReference type="NCBI Taxonomy" id="260670"/>
    <lineage>
        <taxon>Eukaryota</taxon>
        <taxon>Fungi</taxon>
        <taxon>Dikarya</taxon>
        <taxon>Ascomycota</taxon>
        <taxon>Pezizomycotina</taxon>
        <taxon>Sordariomycetes</taxon>
        <taxon>Sordariomycetidae</taxon>
        <taxon>Sordariales</taxon>
        <taxon>Lasiosphaeriaceae</taxon>
        <taxon>Lasiosphaeris</taxon>
    </lineage>
</organism>
<dbReference type="PROSITE" id="PS50005">
    <property type="entry name" value="TPR"/>
    <property type="match status" value="1"/>
</dbReference>
<dbReference type="Pfam" id="PF00931">
    <property type="entry name" value="NB-ARC"/>
    <property type="match status" value="1"/>
</dbReference>
<evidence type="ECO:0000256" key="2">
    <source>
        <dbReference type="SAM" id="MobiDB-lite"/>
    </source>
</evidence>
<evidence type="ECO:0000256" key="1">
    <source>
        <dbReference type="PROSITE-ProRule" id="PRU00339"/>
    </source>
</evidence>
<accession>A0AA40A9Q9</accession>
<dbReference type="Proteomes" id="UP001172102">
    <property type="component" value="Unassembled WGS sequence"/>
</dbReference>